<dbReference type="PANTHER" id="PTHR10039:SF5">
    <property type="entry name" value="NACHT DOMAIN-CONTAINING PROTEIN"/>
    <property type="match status" value="1"/>
</dbReference>
<dbReference type="PANTHER" id="PTHR10039">
    <property type="entry name" value="AMELOGENIN"/>
    <property type="match status" value="1"/>
</dbReference>
<dbReference type="SUPFAM" id="SSF52540">
    <property type="entry name" value="P-loop containing nucleoside triphosphate hydrolases"/>
    <property type="match status" value="1"/>
</dbReference>
<keyword evidence="1" id="KW-0677">Repeat</keyword>
<dbReference type="Pfam" id="PF25053">
    <property type="entry name" value="DUF7791"/>
    <property type="match status" value="1"/>
</dbReference>
<gene>
    <name evidence="5" type="ORF">K444DRAFT_671088</name>
</gene>
<dbReference type="GeneID" id="36595788"/>
<protein>
    <submittedName>
        <fullName evidence="5">Uncharacterized protein</fullName>
    </submittedName>
</protein>
<sequence>MDGLSALSVAASVIQFVEFGCNLLCKSQEIYKSAHGASIQQIECEVATKRLRELSVTLKQSLELHTASPTEHSKALDGICNDCLAVSDELILRFDRLRLPDGDRHRKWKSFRQALKTVWSKAAVDELAARLEAHKKELDSHLLASLSERFHSLSILQNKNFEILDSTLKQGIEGVVKQLRIIHYKLEEKREDIVDEWFLDNLKFETMAHRHESIRDAHEKTFSWIFHRPTAGQGASSATAYPRPWSSFADWLRADGSIYWINGKAGSGKSTLMRFITHHSETTALLKAWAGTADLQVASFYFWNGGASEQRSFDGLLRTLLFQILQDCKHLIRHIFREEWDNAFALASKKETLHHSPWSFNRLEKAFEELANLTFNALNSFKLCLFIDGLDEFEGDHLLMIELLQRIVQKPCVKVCVSSRPWLVFEQSFHSCSHLRLQDLTYPDISKYVSDLFCINPRMRQLTRKSQELAKIFKQEIVLKANGVFLWVRLVVPSILDGLGNYDEIADLRRRLKLIPPDLDTLYSHMLDSIEPVYLIQASRIFQIFNAISDLGLRPTVLMLEQAVGATYGQAVRGNASTMGDEEIGARCERMTAHLKARCQGLLEVHDIHDRKWEDAFEDAYEDDDTLDDTLDNTLDNTLDDTPIERTITRTAERTIEETRTDLKVFYLHRTVKDFLNSDAIQRRLVSISGAEQEFDPHASLLMSYVIMLKRCKCLLLDKISQPANERVWLVLRDAFSSANIAQSAKRTRVPRLMALLDALYQWSENWWLEDIEDGSCVEGFAHYIVTGFRNSFLALAVCFGLSSFIDHHLEEEDPLSIEPESAPLLDYAVGLHQPLKRYLHPAINSIPSSMIEVLLRHHKDFQQSPENDNSPWAYSVFRAWRHFLDTLRDAREHDSLEELSNKARIFKLFLGYGANINIDCRSLGYEPDRRGRCSLGMVIDAVFTPDLPDEAAKLQEELENRRIIRIEKRPREESVPSGSKRLRTSFKESRNADGKVCIELLDEND</sequence>
<evidence type="ECO:0000256" key="1">
    <source>
        <dbReference type="ARBA" id="ARBA00022737"/>
    </source>
</evidence>
<dbReference type="Pfam" id="PF24883">
    <property type="entry name" value="NPHP3_N"/>
    <property type="match status" value="1"/>
</dbReference>
<dbReference type="EMBL" id="KZ613921">
    <property type="protein sequence ID" value="PMD49488.1"/>
    <property type="molecule type" value="Genomic_DNA"/>
</dbReference>
<dbReference type="AlphaFoldDB" id="A0A2J6SFE2"/>
<feature type="domain" description="Nephrocystin 3-like N-terminal" evidence="3">
    <location>
        <begin position="247"/>
        <end position="420"/>
    </location>
</feature>
<feature type="domain" description="DUF7791" evidence="4">
    <location>
        <begin position="529"/>
        <end position="711"/>
    </location>
</feature>
<evidence type="ECO:0000259" key="3">
    <source>
        <dbReference type="Pfam" id="PF24883"/>
    </source>
</evidence>
<reference evidence="5 6" key="1">
    <citation type="submission" date="2016-04" db="EMBL/GenBank/DDBJ databases">
        <title>A degradative enzymes factory behind the ericoid mycorrhizal symbiosis.</title>
        <authorList>
            <consortium name="DOE Joint Genome Institute"/>
            <person name="Martino E."/>
            <person name="Morin E."/>
            <person name="Grelet G."/>
            <person name="Kuo A."/>
            <person name="Kohler A."/>
            <person name="Daghino S."/>
            <person name="Barry K."/>
            <person name="Choi C."/>
            <person name="Cichocki N."/>
            <person name="Clum A."/>
            <person name="Copeland A."/>
            <person name="Hainaut M."/>
            <person name="Haridas S."/>
            <person name="Labutti K."/>
            <person name="Lindquist E."/>
            <person name="Lipzen A."/>
            <person name="Khouja H.-R."/>
            <person name="Murat C."/>
            <person name="Ohm R."/>
            <person name="Olson A."/>
            <person name="Spatafora J."/>
            <person name="Veneault-Fourrey C."/>
            <person name="Henrissat B."/>
            <person name="Grigoriev I."/>
            <person name="Martin F."/>
            <person name="Perotto S."/>
        </authorList>
    </citation>
    <scope>NUCLEOTIDE SEQUENCE [LARGE SCALE GENOMIC DNA]</scope>
    <source>
        <strain evidence="5 6">E</strain>
    </source>
</reference>
<feature type="region of interest" description="Disordered" evidence="2">
    <location>
        <begin position="970"/>
        <end position="991"/>
    </location>
</feature>
<proteinExistence type="predicted"/>
<dbReference type="InterPro" id="IPR056884">
    <property type="entry name" value="NPHP3-like_N"/>
</dbReference>
<evidence type="ECO:0000313" key="5">
    <source>
        <dbReference type="EMBL" id="PMD49488.1"/>
    </source>
</evidence>
<dbReference type="InterPro" id="IPR027417">
    <property type="entry name" value="P-loop_NTPase"/>
</dbReference>
<accession>A0A2J6SFE2</accession>
<dbReference type="Gene3D" id="3.40.50.300">
    <property type="entry name" value="P-loop containing nucleotide triphosphate hydrolases"/>
    <property type="match status" value="1"/>
</dbReference>
<organism evidence="5 6">
    <name type="scientific">Hyaloscypha bicolor E</name>
    <dbReference type="NCBI Taxonomy" id="1095630"/>
    <lineage>
        <taxon>Eukaryota</taxon>
        <taxon>Fungi</taxon>
        <taxon>Dikarya</taxon>
        <taxon>Ascomycota</taxon>
        <taxon>Pezizomycotina</taxon>
        <taxon>Leotiomycetes</taxon>
        <taxon>Helotiales</taxon>
        <taxon>Hyaloscyphaceae</taxon>
        <taxon>Hyaloscypha</taxon>
        <taxon>Hyaloscypha bicolor</taxon>
    </lineage>
</organism>
<dbReference type="OrthoDB" id="443402at2759"/>
<evidence type="ECO:0000259" key="4">
    <source>
        <dbReference type="Pfam" id="PF25053"/>
    </source>
</evidence>
<evidence type="ECO:0000256" key="2">
    <source>
        <dbReference type="SAM" id="MobiDB-lite"/>
    </source>
</evidence>
<dbReference type="Proteomes" id="UP000235371">
    <property type="component" value="Unassembled WGS sequence"/>
</dbReference>
<name>A0A2J6SFE2_9HELO</name>
<dbReference type="InParanoid" id="A0A2J6SFE2"/>
<keyword evidence="6" id="KW-1185">Reference proteome</keyword>
<dbReference type="RefSeq" id="XP_024726392.1">
    <property type="nucleotide sequence ID" value="XM_024887712.1"/>
</dbReference>
<evidence type="ECO:0000313" key="6">
    <source>
        <dbReference type="Proteomes" id="UP000235371"/>
    </source>
</evidence>
<dbReference type="InterPro" id="IPR056693">
    <property type="entry name" value="DUF7791"/>
</dbReference>